<organism evidence="1 2">
    <name type="scientific">Schistosoma mattheei</name>
    <dbReference type="NCBI Taxonomy" id="31246"/>
    <lineage>
        <taxon>Eukaryota</taxon>
        <taxon>Metazoa</taxon>
        <taxon>Spiralia</taxon>
        <taxon>Lophotrochozoa</taxon>
        <taxon>Platyhelminthes</taxon>
        <taxon>Trematoda</taxon>
        <taxon>Digenea</taxon>
        <taxon>Strigeidida</taxon>
        <taxon>Schistosomatoidea</taxon>
        <taxon>Schistosomatidae</taxon>
        <taxon>Schistosoma</taxon>
    </lineage>
</organism>
<dbReference type="Proteomes" id="UP000269396">
    <property type="component" value="Unassembled WGS sequence"/>
</dbReference>
<accession>A0A3P8GXE8</accession>
<dbReference type="EMBL" id="UZAL01051513">
    <property type="protein sequence ID" value="VDP87331.1"/>
    <property type="molecule type" value="Genomic_DNA"/>
</dbReference>
<keyword evidence="2" id="KW-1185">Reference proteome</keyword>
<evidence type="ECO:0000313" key="1">
    <source>
        <dbReference type="EMBL" id="VDP87331.1"/>
    </source>
</evidence>
<proteinExistence type="predicted"/>
<evidence type="ECO:0000313" key="2">
    <source>
        <dbReference type="Proteomes" id="UP000269396"/>
    </source>
</evidence>
<dbReference type="AlphaFoldDB" id="A0A3P8GXE8"/>
<name>A0A3P8GXE8_9TREM</name>
<protein>
    <submittedName>
        <fullName evidence="1">Uncharacterized protein</fullName>
    </submittedName>
</protein>
<reference evidence="1 2" key="1">
    <citation type="submission" date="2018-11" db="EMBL/GenBank/DDBJ databases">
        <authorList>
            <consortium name="Pathogen Informatics"/>
        </authorList>
    </citation>
    <scope>NUCLEOTIDE SEQUENCE [LARGE SCALE GENOMIC DNA]</scope>
    <source>
        <strain>Denwood</strain>
        <strain evidence="2">Zambia</strain>
    </source>
</reference>
<sequence length="101" mass="11416">MSTLLRDEERLHEERTKALLARDRLMHGGLGTTASAGDSPVKYGVPPSGRSSYPIGYSSSNYFEKGTLPSSKCIYVVFFKFYRQTYILLGRKCPNKIYELV</sequence>
<gene>
    <name evidence="1" type="ORF">SMTD_LOCUS22450</name>
</gene>